<dbReference type="EMBL" id="CAJFCV020000002">
    <property type="protein sequence ID" value="CAG9096011.1"/>
    <property type="molecule type" value="Genomic_DNA"/>
</dbReference>
<dbReference type="InterPro" id="IPR013217">
    <property type="entry name" value="Methyltransf_12"/>
</dbReference>
<dbReference type="EC" id="2.1.1.-" evidence="4"/>
<keyword evidence="3 4" id="KW-0808">Transferase</keyword>
<dbReference type="PIRSF" id="PIRSF037755">
    <property type="entry name" value="Mettl2_prd"/>
    <property type="match status" value="1"/>
</dbReference>
<evidence type="ECO:0000313" key="9">
    <source>
        <dbReference type="WBParaSite" id="BXY_0261200.1"/>
    </source>
</evidence>
<keyword evidence="2 4" id="KW-0489">Methyltransferase</keyword>
<evidence type="ECO:0000256" key="2">
    <source>
        <dbReference type="ARBA" id="ARBA00022603"/>
    </source>
</evidence>
<dbReference type="OrthoDB" id="417697at2759"/>
<evidence type="ECO:0000313" key="6">
    <source>
        <dbReference type="EMBL" id="CAD5214917.1"/>
    </source>
</evidence>
<dbReference type="Proteomes" id="UP000582659">
    <property type="component" value="Unassembled WGS sequence"/>
</dbReference>
<evidence type="ECO:0000313" key="8">
    <source>
        <dbReference type="Proteomes" id="UP000659654"/>
    </source>
</evidence>
<comment type="function">
    <text evidence="4">S-adenosyl-L-methionine-dependent methyltransferase.</text>
</comment>
<dbReference type="Pfam" id="PF08242">
    <property type="entry name" value="Methyltransf_12"/>
    <property type="match status" value="1"/>
</dbReference>
<dbReference type="PANTHER" id="PTHR22809:SF11">
    <property type="entry name" value="TRNA N(3)-METHYLCYTIDINE METHYLTRANSFERASE METTL2"/>
    <property type="match status" value="1"/>
</dbReference>
<proteinExistence type="inferred from homology"/>
<dbReference type="WBParaSite" id="BXY_0261200.1">
    <property type="protein sequence ID" value="BXY_0261200.1"/>
    <property type="gene ID" value="BXY_0261200"/>
</dbReference>
<dbReference type="InterPro" id="IPR026113">
    <property type="entry name" value="METTL2/6/8-like"/>
</dbReference>
<evidence type="ECO:0000256" key="4">
    <source>
        <dbReference type="PIRNR" id="PIRNR037755"/>
    </source>
</evidence>
<protein>
    <recommendedName>
        <fullName evidence="4">tRNA N(3)-methylcytidine methyltransferase</fullName>
        <ecNumber evidence="4">2.1.1.-</ecNumber>
    </recommendedName>
</protein>
<evidence type="ECO:0000256" key="1">
    <source>
        <dbReference type="ARBA" id="ARBA00009725"/>
    </source>
</evidence>
<dbReference type="eggNOG" id="KOG2361">
    <property type="taxonomic scope" value="Eukaryota"/>
</dbReference>
<reference evidence="9" key="1">
    <citation type="submission" date="2016-11" db="UniProtKB">
        <authorList>
            <consortium name="WormBaseParasite"/>
        </authorList>
    </citation>
    <scope>IDENTIFICATION</scope>
</reference>
<dbReference type="Proteomes" id="UP000659654">
    <property type="component" value="Unassembled WGS sequence"/>
</dbReference>
<evidence type="ECO:0000256" key="3">
    <source>
        <dbReference type="ARBA" id="ARBA00022679"/>
    </source>
</evidence>
<dbReference type="GO" id="GO:0032259">
    <property type="term" value="P:methylation"/>
    <property type="evidence" value="ECO:0007669"/>
    <property type="project" value="UniProtKB-KW"/>
</dbReference>
<dbReference type="CDD" id="cd02440">
    <property type="entry name" value="AdoMet_MTases"/>
    <property type="match status" value="1"/>
</dbReference>
<accession>A0A1I7RPH1</accession>
<dbReference type="AlphaFoldDB" id="A0A1I7RPH1"/>
<dbReference type="Gene3D" id="3.40.50.150">
    <property type="entry name" value="Vaccinia Virus protein VP39"/>
    <property type="match status" value="1"/>
</dbReference>
<sequence length="291" mass="33904">MTARPPREDPFGQRFLRDEEAVFDYNAWDGVDFPEEKLAEVEAALENQKLSAVDDKLADELRKDAQGKWDSFYETHSDKFFKDRKWLTREFPEVFQSTGKIRCMDVGCGVGNTTFPLLAANPNLFMYSTDFAANAIEILKKSEEYSDDRCCAFVWDITDGDAVLPVEEKSLDYIFCVYVLSALPPEKALDGVKNLVRLLKPGGMICVKDYGRHDLTQLRFKKQRYIDDNFYCRGDGTLVYFFTQDELHDLFEKAGLEKVENWVDKRLVVNRAKKVTMYRRWMQCKYRKPDC</sequence>
<dbReference type="SMR" id="A0A1I7RPH1"/>
<keyword evidence="8" id="KW-1185">Reference proteome</keyword>
<dbReference type="GO" id="GO:0052735">
    <property type="term" value="F:tRNA (cytidine-3-)-methyltransferase activity"/>
    <property type="evidence" value="ECO:0007669"/>
    <property type="project" value="TreeGrafter"/>
</dbReference>
<evidence type="ECO:0000259" key="5">
    <source>
        <dbReference type="Pfam" id="PF08242"/>
    </source>
</evidence>
<organism evidence="7 9">
    <name type="scientific">Bursaphelenchus xylophilus</name>
    <name type="common">Pinewood nematode worm</name>
    <name type="synonym">Aphelenchoides xylophilus</name>
    <dbReference type="NCBI Taxonomy" id="6326"/>
    <lineage>
        <taxon>Eukaryota</taxon>
        <taxon>Metazoa</taxon>
        <taxon>Ecdysozoa</taxon>
        <taxon>Nematoda</taxon>
        <taxon>Chromadorea</taxon>
        <taxon>Rhabditida</taxon>
        <taxon>Tylenchina</taxon>
        <taxon>Tylenchomorpha</taxon>
        <taxon>Aphelenchoidea</taxon>
        <taxon>Aphelenchoididae</taxon>
        <taxon>Bursaphelenchus</taxon>
    </lineage>
</organism>
<gene>
    <name evidence="6" type="ORF">BXYJ_LOCUS3769</name>
</gene>
<dbReference type="Proteomes" id="UP000095284">
    <property type="component" value="Unplaced"/>
</dbReference>
<name>A0A1I7RPH1_BURXY</name>
<feature type="domain" description="Methyltransferase type 12" evidence="5">
    <location>
        <begin position="104"/>
        <end position="205"/>
    </location>
</feature>
<dbReference type="SUPFAM" id="SSF53335">
    <property type="entry name" value="S-adenosyl-L-methionine-dependent methyltransferases"/>
    <property type="match status" value="1"/>
</dbReference>
<dbReference type="PANTHER" id="PTHR22809">
    <property type="entry name" value="METHYLTRANSFERASE-RELATED"/>
    <property type="match status" value="1"/>
</dbReference>
<dbReference type="EMBL" id="CAJFDI010000002">
    <property type="protein sequence ID" value="CAD5214917.1"/>
    <property type="molecule type" value="Genomic_DNA"/>
</dbReference>
<reference evidence="6" key="2">
    <citation type="submission" date="2020-09" db="EMBL/GenBank/DDBJ databases">
        <authorList>
            <person name="Kikuchi T."/>
        </authorList>
    </citation>
    <scope>NUCLEOTIDE SEQUENCE</scope>
    <source>
        <strain evidence="6">Ka4C1</strain>
    </source>
</reference>
<comment type="similarity">
    <text evidence="1 4">Belongs to the methyltransferase superfamily. METL family.</text>
</comment>
<evidence type="ECO:0000313" key="7">
    <source>
        <dbReference type="Proteomes" id="UP000095284"/>
    </source>
</evidence>
<dbReference type="InterPro" id="IPR029063">
    <property type="entry name" value="SAM-dependent_MTases_sf"/>
</dbReference>